<dbReference type="InterPro" id="IPR044974">
    <property type="entry name" value="Disease_R_plants"/>
</dbReference>
<reference evidence="1" key="1">
    <citation type="submission" date="2021-01" db="EMBL/GenBank/DDBJ databases">
        <title>Adiantum capillus-veneris genome.</title>
        <authorList>
            <person name="Fang Y."/>
            <person name="Liao Q."/>
        </authorList>
    </citation>
    <scope>NUCLEOTIDE SEQUENCE</scope>
    <source>
        <strain evidence="1">H3</strain>
        <tissue evidence="1">Leaf</tissue>
    </source>
</reference>
<organism evidence="1 2">
    <name type="scientific">Adiantum capillus-veneris</name>
    <name type="common">Maidenhair fern</name>
    <dbReference type="NCBI Taxonomy" id="13818"/>
    <lineage>
        <taxon>Eukaryota</taxon>
        <taxon>Viridiplantae</taxon>
        <taxon>Streptophyta</taxon>
        <taxon>Embryophyta</taxon>
        <taxon>Tracheophyta</taxon>
        <taxon>Polypodiopsida</taxon>
        <taxon>Polypodiidae</taxon>
        <taxon>Polypodiales</taxon>
        <taxon>Pteridineae</taxon>
        <taxon>Pteridaceae</taxon>
        <taxon>Vittarioideae</taxon>
        <taxon>Adiantum</taxon>
    </lineage>
</organism>
<dbReference type="AlphaFoldDB" id="A0A9D4VBJ6"/>
<proteinExistence type="predicted"/>
<keyword evidence="2" id="KW-1185">Reference proteome</keyword>
<sequence>MEFSAAQDLLLTQYTYISKKPWLDEHKELVNAFCRFSGGNPLVLKAAGWFLACTDRDIWDSAASIAAKTSWFIDSNVQLRALLEKSYNLSSYSKEVFLDIASFLHEWKWDDVENIVGVEAMEELISSHLIYSGDPKSSTIKLANGISFENRMVGMQEFIRKLALKMRTIDAIDNLSTLLSLDGPSLLNVKFLHLDLKIEEEQTGATMSPMPGRFFAGLERLTVLELFGSFEFNELLLPKSLLSLKLANNNFARQLFDVQVPSSVRHFELEQFGELVELPVSIYKTLDLESCCGITQLPEDLEDLERLRLHDCIHLQALPPLPSKKVHVSIQDCPHLLASSQVVTSQAYGIEESPTIHFCRNIQKLSSALVQLKIRDGNCRKLEGLGLEEMKWLRKLKLEFCQNLVRLPDSAAGTGAPECFRKLRPA</sequence>
<dbReference type="EMBL" id="JABFUD020000002">
    <property type="protein sequence ID" value="KAI5083475.1"/>
    <property type="molecule type" value="Genomic_DNA"/>
</dbReference>
<evidence type="ECO:0000313" key="1">
    <source>
        <dbReference type="EMBL" id="KAI5083475.1"/>
    </source>
</evidence>
<gene>
    <name evidence="1" type="ORF">GOP47_0003218</name>
</gene>
<evidence type="ECO:0000313" key="2">
    <source>
        <dbReference type="Proteomes" id="UP000886520"/>
    </source>
</evidence>
<comment type="caution">
    <text evidence="1">The sequence shown here is derived from an EMBL/GenBank/DDBJ whole genome shotgun (WGS) entry which is preliminary data.</text>
</comment>
<name>A0A9D4VBJ6_ADICA</name>
<dbReference type="PANTHER" id="PTHR11017:SF555">
    <property type="entry name" value="TIR-NBS-LRR RCT1-LIKE RESISTANCE PROTEIN"/>
    <property type="match status" value="1"/>
</dbReference>
<dbReference type="SUPFAM" id="SSF52058">
    <property type="entry name" value="L domain-like"/>
    <property type="match status" value="1"/>
</dbReference>
<protein>
    <submittedName>
        <fullName evidence="1">Uncharacterized protein</fullName>
    </submittedName>
</protein>
<dbReference type="InterPro" id="IPR032675">
    <property type="entry name" value="LRR_dom_sf"/>
</dbReference>
<dbReference type="Proteomes" id="UP000886520">
    <property type="component" value="Chromosome 3"/>
</dbReference>
<dbReference type="GO" id="GO:0006952">
    <property type="term" value="P:defense response"/>
    <property type="evidence" value="ECO:0007669"/>
    <property type="project" value="InterPro"/>
</dbReference>
<accession>A0A9D4VBJ6</accession>
<dbReference type="PANTHER" id="PTHR11017">
    <property type="entry name" value="LEUCINE-RICH REPEAT-CONTAINING PROTEIN"/>
    <property type="match status" value="1"/>
</dbReference>
<dbReference type="Gene3D" id="3.80.10.10">
    <property type="entry name" value="Ribonuclease Inhibitor"/>
    <property type="match status" value="1"/>
</dbReference>